<dbReference type="OrthoDB" id="6273859at2759"/>
<evidence type="ECO:0000256" key="4">
    <source>
        <dbReference type="ARBA" id="ARBA00022737"/>
    </source>
</evidence>
<dbReference type="Pfam" id="PF00090">
    <property type="entry name" value="TSP_1"/>
    <property type="match status" value="2"/>
</dbReference>
<dbReference type="RefSeq" id="XP_002114115.1">
    <property type="nucleotide sequence ID" value="XM_002114079.1"/>
</dbReference>
<dbReference type="HOGENOM" id="CLU_1167190_0_0_1"/>
<dbReference type="GeneID" id="6755328"/>
<dbReference type="InterPro" id="IPR036383">
    <property type="entry name" value="TSP1_rpt_sf"/>
</dbReference>
<evidence type="ECO:0000313" key="8">
    <source>
        <dbReference type="Proteomes" id="UP000009022"/>
    </source>
</evidence>
<evidence type="ECO:0000256" key="1">
    <source>
        <dbReference type="ARBA" id="ARBA00004613"/>
    </source>
</evidence>
<keyword evidence="4" id="KW-0677">Repeat</keyword>
<comment type="subcellular location">
    <subcellularLocation>
        <location evidence="1">Secreted</location>
    </subcellularLocation>
</comment>
<dbReference type="Proteomes" id="UP000009022">
    <property type="component" value="Unassembled WGS sequence"/>
</dbReference>
<accession>B3S199</accession>
<dbReference type="PANTHER" id="PTHR22906">
    <property type="entry name" value="PROPERDIN"/>
    <property type="match status" value="1"/>
</dbReference>
<evidence type="ECO:0000256" key="3">
    <source>
        <dbReference type="ARBA" id="ARBA00022729"/>
    </source>
</evidence>
<evidence type="ECO:0000313" key="7">
    <source>
        <dbReference type="EMBL" id="EDV23205.1"/>
    </source>
</evidence>
<evidence type="ECO:0000256" key="2">
    <source>
        <dbReference type="ARBA" id="ARBA00022525"/>
    </source>
</evidence>
<evidence type="ECO:0000256" key="5">
    <source>
        <dbReference type="ARBA" id="ARBA00023157"/>
    </source>
</evidence>
<dbReference type="InterPro" id="IPR000884">
    <property type="entry name" value="TSP1_rpt"/>
</dbReference>
<dbReference type="PANTHER" id="PTHR22906:SF43">
    <property type="entry name" value="PROPERDIN"/>
    <property type="match status" value="1"/>
</dbReference>
<dbReference type="EMBL" id="DS985247">
    <property type="protein sequence ID" value="EDV23205.1"/>
    <property type="molecule type" value="Genomic_DNA"/>
</dbReference>
<dbReference type="SUPFAM" id="SSF82895">
    <property type="entry name" value="TSP-1 type 1 repeat"/>
    <property type="match status" value="1"/>
</dbReference>
<keyword evidence="3 6" id="KW-0732">Signal</keyword>
<sequence>MYKFTLIVVLVAITQLAAGQVSLIIYSTADENMASSADVTATISQPIDATTGSYMPTPTISATATSSGVTPTAAATSTPVAAWGQWGAWTLGTCSNACGNGTTTRSRKRCKVNDVNFCENENVANYPCVGPCTTTSGNTTATPVAAWGQWSAWVGGACSNPCGNGTHTRTRQRCKVNDNKNCENKQEDNAFCVGTCGTNSTVIPTSGAPHTTTHSLPLVIALVFIRYINFILKVIDSE</sequence>
<keyword evidence="8" id="KW-1185">Reference proteome</keyword>
<dbReference type="CTD" id="6755328"/>
<keyword evidence="5" id="KW-1015">Disulfide bond</keyword>
<dbReference type="AlphaFoldDB" id="B3S199"/>
<dbReference type="PhylomeDB" id="B3S199"/>
<dbReference type="InParanoid" id="B3S199"/>
<gene>
    <name evidence="7" type="ORF">TRIADDRAFT_50524</name>
</gene>
<feature type="signal peptide" evidence="6">
    <location>
        <begin position="1"/>
        <end position="19"/>
    </location>
</feature>
<feature type="chain" id="PRO_5002798462" evidence="6">
    <location>
        <begin position="20"/>
        <end position="238"/>
    </location>
</feature>
<keyword evidence="2" id="KW-0964">Secreted</keyword>
<name>B3S199_TRIAD</name>
<dbReference type="Gene3D" id="2.20.100.10">
    <property type="entry name" value="Thrombospondin type-1 (TSP1) repeat"/>
    <property type="match status" value="2"/>
</dbReference>
<dbReference type="KEGG" id="tad:TRIADDRAFT_50524"/>
<protein>
    <submittedName>
        <fullName evidence="7">Uncharacterized protein</fullName>
    </submittedName>
</protein>
<dbReference type="InterPro" id="IPR052065">
    <property type="entry name" value="Compl_asym_regulator"/>
</dbReference>
<dbReference type="PROSITE" id="PS50092">
    <property type="entry name" value="TSP1"/>
    <property type="match status" value="2"/>
</dbReference>
<organism evidence="7 8">
    <name type="scientific">Trichoplax adhaerens</name>
    <name type="common">Trichoplax reptans</name>
    <dbReference type="NCBI Taxonomy" id="10228"/>
    <lineage>
        <taxon>Eukaryota</taxon>
        <taxon>Metazoa</taxon>
        <taxon>Placozoa</taxon>
        <taxon>Uniplacotomia</taxon>
        <taxon>Trichoplacea</taxon>
        <taxon>Trichoplacidae</taxon>
        <taxon>Trichoplax</taxon>
    </lineage>
</organism>
<dbReference type="SMART" id="SM00209">
    <property type="entry name" value="TSP1"/>
    <property type="match status" value="2"/>
</dbReference>
<evidence type="ECO:0000256" key="6">
    <source>
        <dbReference type="SAM" id="SignalP"/>
    </source>
</evidence>
<reference evidence="7 8" key="1">
    <citation type="journal article" date="2008" name="Nature">
        <title>The Trichoplax genome and the nature of placozoans.</title>
        <authorList>
            <person name="Srivastava M."/>
            <person name="Begovic E."/>
            <person name="Chapman J."/>
            <person name="Putnam N.H."/>
            <person name="Hellsten U."/>
            <person name="Kawashima T."/>
            <person name="Kuo A."/>
            <person name="Mitros T."/>
            <person name="Salamov A."/>
            <person name="Carpenter M.L."/>
            <person name="Signorovitch A.Y."/>
            <person name="Moreno M.A."/>
            <person name="Kamm K."/>
            <person name="Grimwood J."/>
            <person name="Schmutz J."/>
            <person name="Shapiro H."/>
            <person name="Grigoriev I.V."/>
            <person name="Buss L.W."/>
            <person name="Schierwater B."/>
            <person name="Dellaporta S.L."/>
            <person name="Rokhsar D.S."/>
        </authorList>
    </citation>
    <scope>NUCLEOTIDE SEQUENCE [LARGE SCALE GENOMIC DNA]</scope>
    <source>
        <strain evidence="7 8">Grell-BS-1999</strain>
    </source>
</reference>
<proteinExistence type="predicted"/>